<dbReference type="GO" id="GO:0016705">
    <property type="term" value="F:oxidoreductase activity, acting on paired donors, with incorporation or reduction of molecular oxygen"/>
    <property type="evidence" value="ECO:0007669"/>
    <property type="project" value="InterPro"/>
</dbReference>
<dbReference type="PRINTS" id="PR00465">
    <property type="entry name" value="EP450IV"/>
</dbReference>
<evidence type="ECO:0000256" key="6">
    <source>
        <dbReference type="PIRSR" id="PIRSR602403-1"/>
    </source>
</evidence>
<evidence type="ECO:0000313" key="9">
    <source>
        <dbReference type="Proteomes" id="UP000664203"/>
    </source>
</evidence>
<feature type="binding site" description="axial binding residue" evidence="6">
    <location>
        <position position="421"/>
    </location>
    <ligand>
        <name>heme</name>
        <dbReference type="ChEBI" id="CHEBI:30413"/>
    </ligand>
    <ligandPart>
        <name>Fe</name>
        <dbReference type="ChEBI" id="CHEBI:18248"/>
    </ligandPart>
</feature>
<dbReference type="Pfam" id="PF00067">
    <property type="entry name" value="p450"/>
    <property type="match status" value="1"/>
</dbReference>
<comment type="cofactor">
    <cofactor evidence="1 6">
        <name>heme</name>
        <dbReference type="ChEBI" id="CHEBI:30413"/>
    </cofactor>
</comment>
<dbReference type="InterPro" id="IPR050529">
    <property type="entry name" value="CYP450_sterol_14alpha_dmase"/>
</dbReference>
<accession>A0A8H3FGY2</accession>
<dbReference type="PROSITE" id="PS00086">
    <property type="entry name" value="CYTOCHROME_P450"/>
    <property type="match status" value="1"/>
</dbReference>
<keyword evidence="9" id="KW-1185">Reference proteome</keyword>
<evidence type="ECO:0000256" key="2">
    <source>
        <dbReference type="ARBA" id="ARBA00010617"/>
    </source>
</evidence>
<proteinExistence type="inferred from homology"/>
<dbReference type="InterPro" id="IPR036396">
    <property type="entry name" value="Cyt_P450_sf"/>
</dbReference>
<keyword evidence="4 6" id="KW-0479">Metal-binding</keyword>
<dbReference type="PANTHER" id="PTHR24304:SF2">
    <property type="entry name" value="24-HYDROXYCHOLESTEROL 7-ALPHA-HYDROXYLASE"/>
    <property type="match status" value="1"/>
</dbReference>
<evidence type="ECO:0000313" key="8">
    <source>
        <dbReference type="EMBL" id="CAF9924394.1"/>
    </source>
</evidence>
<dbReference type="GO" id="GO:0020037">
    <property type="term" value="F:heme binding"/>
    <property type="evidence" value="ECO:0007669"/>
    <property type="project" value="InterPro"/>
</dbReference>
<dbReference type="EMBL" id="CAJPDR010000189">
    <property type="protein sequence ID" value="CAF9924394.1"/>
    <property type="molecule type" value="Genomic_DNA"/>
</dbReference>
<evidence type="ECO:0000256" key="1">
    <source>
        <dbReference type="ARBA" id="ARBA00001971"/>
    </source>
</evidence>
<protein>
    <recommendedName>
        <fullName evidence="10">Cytochrome P450</fullName>
    </recommendedName>
</protein>
<dbReference type="CDD" id="cd11040">
    <property type="entry name" value="CYP7_CYP8-like"/>
    <property type="match status" value="1"/>
</dbReference>
<name>A0A8H3FGY2_9LECA</name>
<dbReference type="InterPro" id="IPR017972">
    <property type="entry name" value="Cyt_P450_CS"/>
</dbReference>
<evidence type="ECO:0000256" key="7">
    <source>
        <dbReference type="RuleBase" id="RU000461"/>
    </source>
</evidence>
<evidence type="ECO:0000256" key="5">
    <source>
        <dbReference type="ARBA" id="ARBA00023004"/>
    </source>
</evidence>
<keyword evidence="3 6" id="KW-0349">Heme</keyword>
<dbReference type="Gene3D" id="1.10.630.10">
    <property type="entry name" value="Cytochrome P450"/>
    <property type="match status" value="1"/>
</dbReference>
<dbReference type="InterPro" id="IPR002403">
    <property type="entry name" value="Cyt_P450_E_grp-IV"/>
</dbReference>
<evidence type="ECO:0000256" key="4">
    <source>
        <dbReference type="ARBA" id="ARBA00022723"/>
    </source>
</evidence>
<sequence length="481" mass="54815">MYPDEPKELPYWIPYFGHALGFMNNVQQMLTRGREHFGNTREPFALTLGGQKLYVLTSPEDVKILYKNAKVFTFDEVVIDVSVTFGISHAALLRMRQKPAFPDGDPIYSEFSVQNMHTLNLSELNGEIWKQELYPGQGLEALLKKLVPLIDMSLQSETQSKYSIEQHLSRSTGHPVSLLKWTEEVMMDAGTIGLFGTKILDLDPKLVQKFLTFDDENWKLWYKWPNASAMHAAKTTMIKTIEDYLSLPQEERSDAAHIVDLIQKTTNALGLSKKDIAASLAMLYWVFNTNTYKVCFWALSHIMYDTSLFDRIRKESESAFCDGKLDLEELSRCPLLDALVAETLRYYSASYSIRTVAQPTILGGKKFRKGSRIIAPFRQLHFDHTVYGHDNQIFDPDRFLRDKTLAREVSYRPFGGGTTYCPGRFLAKQEVKVFVALMLHRFELSLEDEQEFPMIELGKPTTGIAGPVAGGDITVRVKALF</sequence>
<dbReference type="SUPFAM" id="SSF48264">
    <property type="entry name" value="Cytochrome P450"/>
    <property type="match status" value="1"/>
</dbReference>
<dbReference type="GO" id="GO:0008395">
    <property type="term" value="F:steroid hydroxylase activity"/>
    <property type="evidence" value="ECO:0007669"/>
    <property type="project" value="TreeGrafter"/>
</dbReference>
<dbReference type="OrthoDB" id="1470350at2759"/>
<dbReference type="Proteomes" id="UP000664203">
    <property type="component" value="Unassembled WGS sequence"/>
</dbReference>
<comment type="caution">
    <text evidence="8">The sequence shown here is derived from an EMBL/GenBank/DDBJ whole genome shotgun (WGS) entry which is preliminary data.</text>
</comment>
<keyword evidence="7" id="KW-0560">Oxidoreductase</keyword>
<gene>
    <name evidence="8" type="ORF">ALECFALPRED_002739</name>
</gene>
<dbReference type="PANTHER" id="PTHR24304">
    <property type="entry name" value="CYTOCHROME P450 FAMILY 7"/>
    <property type="match status" value="1"/>
</dbReference>
<organism evidence="8 9">
    <name type="scientific">Alectoria fallacina</name>
    <dbReference type="NCBI Taxonomy" id="1903189"/>
    <lineage>
        <taxon>Eukaryota</taxon>
        <taxon>Fungi</taxon>
        <taxon>Dikarya</taxon>
        <taxon>Ascomycota</taxon>
        <taxon>Pezizomycotina</taxon>
        <taxon>Lecanoromycetes</taxon>
        <taxon>OSLEUM clade</taxon>
        <taxon>Lecanoromycetidae</taxon>
        <taxon>Lecanorales</taxon>
        <taxon>Lecanorineae</taxon>
        <taxon>Parmeliaceae</taxon>
        <taxon>Alectoria</taxon>
    </lineage>
</organism>
<evidence type="ECO:0008006" key="10">
    <source>
        <dbReference type="Google" id="ProtNLM"/>
    </source>
</evidence>
<reference evidence="8" key="1">
    <citation type="submission" date="2021-03" db="EMBL/GenBank/DDBJ databases">
        <authorList>
            <person name="Tagirdzhanova G."/>
        </authorList>
    </citation>
    <scope>NUCLEOTIDE SEQUENCE</scope>
</reference>
<keyword evidence="5 6" id="KW-0408">Iron</keyword>
<keyword evidence="7" id="KW-0503">Monooxygenase</keyword>
<dbReference type="InterPro" id="IPR001128">
    <property type="entry name" value="Cyt_P450"/>
</dbReference>
<dbReference type="GO" id="GO:0005506">
    <property type="term" value="F:iron ion binding"/>
    <property type="evidence" value="ECO:0007669"/>
    <property type="project" value="InterPro"/>
</dbReference>
<comment type="similarity">
    <text evidence="2 7">Belongs to the cytochrome P450 family.</text>
</comment>
<dbReference type="AlphaFoldDB" id="A0A8H3FGY2"/>
<evidence type="ECO:0000256" key="3">
    <source>
        <dbReference type="ARBA" id="ARBA00022617"/>
    </source>
</evidence>